<dbReference type="EMBL" id="JARBHB010000008">
    <property type="protein sequence ID" value="KAJ8877739.1"/>
    <property type="molecule type" value="Genomic_DNA"/>
</dbReference>
<dbReference type="Proteomes" id="UP001159363">
    <property type="component" value="Chromosome 7"/>
</dbReference>
<accession>A0ABQ9H0B0</accession>
<keyword evidence="2" id="KW-1185">Reference proteome</keyword>
<name>A0ABQ9H0B0_9NEOP</name>
<gene>
    <name evidence="1" type="ORF">PR048_022194</name>
</gene>
<sequence>MEYRKPFGVMEGHSSHHRSFNSLPEIMGSATSYLVPNSRSPMELQKVHYLKTRSKMAYDRRHGVKELEPLAPREQVWISDLKRQDAIQGTAKYPRSYYLSSEAATLRRNRRQIVKVPEEESRKQVPVKATNIQGAAATARLVASGKARSMMARPFDQDTPPRYP</sequence>
<proteinExistence type="predicted"/>
<evidence type="ECO:0000313" key="2">
    <source>
        <dbReference type="Proteomes" id="UP001159363"/>
    </source>
</evidence>
<reference evidence="1 2" key="1">
    <citation type="submission" date="2023-02" db="EMBL/GenBank/DDBJ databases">
        <title>LHISI_Scaffold_Assembly.</title>
        <authorList>
            <person name="Stuart O.P."/>
            <person name="Cleave R."/>
            <person name="Magrath M.J.L."/>
            <person name="Mikheyev A.S."/>
        </authorList>
    </citation>
    <scope>NUCLEOTIDE SEQUENCE [LARGE SCALE GENOMIC DNA]</scope>
    <source>
        <strain evidence="1">Daus_M_001</strain>
        <tissue evidence="1">Leg muscle</tissue>
    </source>
</reference>
<protein>
    <submittedName>
        <fullName evidence="1">Uncharacterized protein</fullName>
    </submittedName>
</protein>
<comment type="caution">
    <text evidence="1">The sequence shown here is derived from an EMBL/GenBank/DDBJ whole genome shotgun (WGS) entry which is preliminary data.</text>
</comment>
<organism evidence="1 2">
    <name type="scientific">Dryococelus australis</name>
    <dbReference type="NCBI Taxonomy" id="614101"/>
    <lineage>
        <taxon>Eukaryota</taxon>
        <taxon>Metazoa</taxon>
        <taxon>Ecdysozoa</taxon>
        <taxon>Arthropoda</taxon>
        <taxon>Hexapoda</taxon>
        <taxon>Insecta</taxon>
        <taxon>Pterygota</taxon>
        <taxon>Neoptera</taxon>
        <taxon>Polyneoptera</taxon>
        <taxon>Phasmatodea</taxon>
        <taxon>Verophasmatodea</taxon>
        <taxon>Anareolatae</taxon>
        <taxon>Phasmatidae</taxon>
        <taxon>Eurycanthinae</taxon>
        <taxon>Dryococelus</taxon>
    </lineage>
</organism>
<evidence type="ECO:0000313" key="1">
    <source>
        <dbReference type="EMBL" id="KAJ8877739.1"/>
    </source>
</evidence>